<sequence>MRVRSRTVSTTAQDRSYLSPFLLLVALYINSAQAYTFIYAGCSTEKYQPNPTPQSSFQSNLNSLFASALSSSSQALYAAFALGNDSSSPPESAIYGLYQCRGDLRLTDCSKCIQSAVTQIGLICPYSYGASLQLDACLLRYEHINFLGTDELSVVYKKCSLKTLGSDLDFLKRRDDVLGQVGSSGLGFFRVTGSQGVEGYGQCLGDLSEGQCGQCLEEAARKIKVLCGASAAGDVFLGKCSIRYWASGYYDFSRGSRGTDDDDVGKTVAIMVGVIAGLAIIIVGLSFCHKALG</sequence>
<evidence type="ECO:0000256" key="14">
    <source>
        <dbReference type="SAM" id="Phobius"/>
    </source>
</evidence>
<keyword evidence="8" id="KW-0965">Cell junction</keyword>
<protein>
    <recommendedName>
        <fullName evidence="15">Gnk2-homologous domain-containing protein</fullName>
    </recommendedName>
</protein>
<dbReference type="Proteomes" id="UP000594263">
    <property type="component" value="Unplaced"/>
</dbReference>
<keyword evidence="2" id="KW-0813">Transport</keyword>
<evidence type="ECO:0000256" key="9">
    <source>
        <dbReference type="ARBA" id="ARBA00022989"/>
    </source>
</evidence>
<evidence type="ECO:0000256" key="12">
    <source>
        <dbReference type="ARBA" id="ARBA00024184"/>
    </source>
</evidence>
<dbReference type="OMA" id="CYVRYEN"/>
<keyword evidence="3" id="KW-1003">Cell membrane</keyword>
<evidence type="ECO:0000256" key="6">
    <source>
        <dbReference type="ARBA" id="ARBA00022729"/>
    </source>
</evidence>
<dbReference type="FunFam" id="3.30.430.20:FF:000001">
    <property type="entry name" value="cysteine-rich repeat secretory protein 3"/>
    <property type="match status" value="1"/>
</dbReference>
<evidence type="ECO:0000256" key="5">
    <source>
        <dbReference type="ARBA" id="ARBA00022692"/>
    </source>
</evidence>
<dbReference type="EnsemblPlants" id="Kaladp0032s0373.1.v1.1">
    <property type="protein sequence ID" value="Kaladp0032s0373.1.v1.1"/>
    <property type="gene ID" value="Kaladp0032s0373.v1.1"/>
</dbReference>
<dbReference type="InterPro" id="IPR002902">
    <property type="entry name" value="GNK2"/>
</dbReference>
<organism evidence="16 17">
    <name type="scientific">Kalanchoe fedtschenkoi</name>
    <name type="common">Lavender scallops</name>
    <name type="synonym">South American air plant</name>
    <dbReference type="NCBI Taxonomy" id="63787"/>
    <lineage>
        <taxon>Eukaryota</taxon>
        <taxon>Viridiplantae</taxon>
        <taxon>Streptophyta</taxon>
        <taxon>Embryophyta</taxon>
        <taxon>Tracheophyta</taxon>
        <taxon>Spermatophyta</taxon>
        <taxon>Magnoliopsida</taxon>
        <taxon>eudicotyledons</taxon>
        <taxon>Gunneridae</taxon>
        <taxon>Pentapetalae</taxon>
        <taxon>Saxifragales</taxon>
        <taxon>Crassulaceae</taxon>
        <taxon>Kalanchoe</taxon>
    </lineage>
</organism>
<evidence type="ECO:0000256" key="13">
    <source>
        <dbReference type="ARBA" id="ARBA00038393"/>
    </source>
</evidence>
<keyword evidence="10 14" id="KW-0472">Membrane</keyword>
<keyword evidence="17" id="KW-1185">Reference proteome</keyword>
<dbReference type="PANTHER" id="PTHR32080">
    <property type="entry name" value="ANTIFUNGAL PROTEIN GINKBILOBIN-2-LIKE"/>
    <property type="match status" value="1"/>
</dbReference>
<dbReference type="CDD" id="cd23509">
    <property type="entry name" value="Gnk2-like"/>
    <property type="match status" value="2"/>
</dbReference>
<dbReference type="GO" id="GO:0009506">
    <property type="term" value="C:plasmodesma"/>
    <property type="evidence" value="ECO:0007669"/>
    <property type="project" value="UniProtKB-SubCell"/>
</dbReference>
<evidence type="ECO:0000256" key="7">
    <source>
        <dbReference type="ARBA" id="ARBA00022737"/>
    </source>
</evidence>
<dbReference type="InterPro" id="IPR051378">
    <property type="entry name" value="Cell2Cell_Antifungal"/>
</dbReference>
<dbReference type="AlphaFoldDB" id="A0A7N0TD39"/>
<proteinExistence type="inferred from homology"/>
<evidence type="ECO:0000313" key="17">
    <source>
        <dbReference type="Proteomes" id="UP000594263"/>
    </source>
</evidence>
<evidence type="ECO:0000256" key="4">
    <source>
        <dbReference type="ARBA" id="ARBA00022581"/>
    </source>
</evidence>
<comment type="subcellular location">
    <subcellularLocation>
        <location evidence="12">Cell junction</location>
        <location evidence="12">Plasmodesma</location>
    </subcellularLocation>
    <subcellularLocation>
        <location evidence="1">Cell membrane</location>
        <topology evidence="1">Single-pass type I membrane protein</topology>
    </subcellularLocation>
</comment>
<evidence type="ECO:0000256" key="1">
    <source>
        <dbReference type="ARBA" id="ARBA00004251"/>
    </source>
</evidence>
<evidence type="ECO:0000259" key="15">
    <source>
        <dbReference type="PROSITE" id="PS51473"/>
    </source>
</evidence>
<keyword evidence="4" id="KW-0945">Host-virus interaction</keyword>
<dbReference type="Gramene" id="Kaladp0032s0373.1.v1.1">
    <property type="protein sequence ID" value="Kaladp0032s0373.1.v1.1"/>
    <property type="gene ID" value="Kaladp0032s0373.v1.1"/>
</dbReference>
<name>A0A7N0TD39_KALFE</name>
<evidence type="ECO:0000256" key="8">
    <source>
        <dbReference type="ARBA" id="ARBA00022949"/>
    </source>
</evidence>
<evidence type="ECO:0000256" key="11">
    <source>
        <dbReference type="ARBA" id="ARBA00023157"/>
    </source>
</evidence>
<accession>A0A7N0TD39</accession>
<feature type="transmembrane region" description="Helical" evidence="14">
    <location>
        <begin position="268"/>
        <end position="288"/>
    </location>
</feature>
<feature type="domain" description="Gnk2-homologous" evidence="15">
    <location>
        <begin position="152"/>
        <end position="249"/>
    </location>
</feature>
<keyword evidence="6" id="KW-0732">Signal</keyword>
<feature type="domain" description="Gnk2-homologous" evidence="15">
    <location>
        <begin position="39"/>
        <end position="146"/>
    </location>
</feature>
<evidence type="ECO:0000256" key="3">
    <source>
        <dbReference type="ARBA" id="ARBA00022475"/>
    </source>
</evidence>
<keyword evidence="7" id="KW-0677">Repeat</keyword>
<dbReference type="PROSITE" id="PS51473">
    <property type="entry name" value="GNK2"/>
    <property type="match status" value="2"/>
</dbReference>
<dbReference type="PANTHER" id="PTHR32080:SF2">
    <property type="entry name" value="PLASMODESMATA-LOCATED PROTEIN 8"/>
    <property type="match status" value="1"/>
</dbReference>
<keyword evidence="9 14" id="KW-1133">Transmembrane helix</keyword>
<dbReference type="InterPro" id="IPR038408">
    <property type="entry name" value="GNK2_sf"/>
</dbReference>
<dbReference type="Pfam" id="PF01657">
    <property type="entry name" value="Stress-antifung"/>
    <property type="match status" value="2"/>
</dbReference>
<reference evidence="16" key="1">
    <citation type="submission" date="2021-01" db="UniProtKB">
        <authorList>
            <consortium name="EnsemblPlants"/>
        </authorList>
    </citation>
    <scope>IDENTIFICATION</scope>
</reference>
<evidence type="ECO:0000313" key="16">
    <source>
        <dbReference type="EnsemblPlants" id="Kaladp0032s0373.1.v1.1"/>
    </source>
</evidence>
<evidence type="ECO:0000256" key="10">
    <source>
        <dbReference type="ARBA" id="ARBA00023136"/>
    </source>
</evidence>
<keyword evidence="11" id="KW-1015">Disulfide bond</keyword>
<keyword evidence="5 14" id="KW-0812">Transmembrane</keyword>
<dbReference type="Gene3D" id="3.30.430.20">
    <property type="entry name" value="Gnk2 domain, C-X8-C-X2-C motif"/>
    <property type="match status" value="2"/>
</dbReference>
<dbReference type="GO" id="GO:0005886">
    <property type="term" value="C:plasma membrane"/>
    <property type="evidence" value="ECO:0007669"/>
    <property type="project" value="UniProtKB-SubCell"/>
</dbReference>
<evidence type="ECO:0000256" key="2">
    <source>
        <dbReference type="ARBA" id="ARBA00022448"/>
    </source>
</evidence>
<comment type="similarity">
    <text evidence="13">Belongs to the cysteine-rich repeat secretory protein family. Plasmodesmata-located proteins (PDLD) subfamily.</text>
</comment>